<feature type="transmembrane region" description="Helical" evidence="7">
    <location>
        <begin position="9"/>
        <end position="29"/>
    </location>
</feature>
<dbReference type="GO" id="GO:0016776">
    <property type="term" value="F:phosphotransferase activity, phosphate group as acceptor"/>
    <property type="evidence" value="ECO:0007669"/>
    <property type="project" value="TreeGrafter"/>
</dbReference>
<proteinExistence type="predicted"/>
<evidence type="ECO:0000256" key="5">
    <source>
        <dbReference type="ARBA" id="ARBA00022989"/>
    </source>
</evidence>
<evidence type="ECO:0000256" key="6">
    <source>
        <dbReference type="ARBA" id="ARBA00023136"/>
    </source>
</evidence>
<organism evidence="9 10">
    <name type="scientific">Glaciimonas immobilis</name>
    <dbReference type="NCBI Taxonomy" id="728004"/>
    <lineage>
        <taxon>Bacteria</taxon>
        <taxon>Pseudomonadati</taxon>
        <taxon>Pseudomonadota</taxon>
        <taxon>Betaproteobacteria</taxon>
        <taxon>Burkholderiales</taxon>
        <taxon>Oxalobacteraceae</taxon>
        <taxon>Glaciimonas</taxon>
    </lineage>
</organism>
<dbReference type="CDD" id="cd16017">
    <property type="entry name" value="LptA"/>
    <property type="match status" value="1"/>
</dbReference>
<feature type="domain" description="Sulfatase N-terminal" evidence="8">
    <location>
        <begin position="289"/>
        <end position="580"/>
    </location>
</feature>
<dbReference type="EMBL" id="JACHHQ010000018">
    <property type="protein sequence ID" value="MBB5202615.1"/>
    <property type="molecule type" value="Genomic_DNA"/>
</dbReference>
<gene>
    <name evidence="9" type="ORF">HNR39_004484</name>
</gene>
<evidence type="ECO:0000259" key="8">
    <source>
        <dbReference type="Pfam" id="PF00884"/>
    </source>
</evidence>
<dbReference type="RefSeq" id="WP_184013493.1">
    <property type="nucleotide sequence ID" value="NZ_JACHHQ010000018.1"/>
</dbReference>
<dbReference type="Pfam" id="PF00884">
    <property type="entry name" value="Sulfatase"/>
    <property type="match status" value="1"/>
</dbReference>
<evidence type="ECO:0000256" key="2">
    <source>
        <dbReference type="ARBA" id="ARBA00022475"/>
    </source>
</evidence>
<dbReference type="InterPro" id="IPR017850">
    <property type="entry name" value="Alkaline_phosphatase_core_sf"/>
</dbReference>
<dbReference type="SUPFAM" id="SSF53649">
    <property type="entry name" value="Alkaline phosphatase-like"/>
    <property type="match status" value="1"/>
</dbReference>
<feature type="transmembrane region" description="Helical" evidence="7">
    <location>
        <begin position="109"/>
        <end position="130"/>
    </location>
</feature>
<comment type="caution">
    <text evidence="9">The sequence shown here is derived from an EMBL/GenBank/DDBJ whole genome shotgun (WGS) entry which is preliminary data.</text>
</comment>
<dbReference type="PANTHER" id="PTHR30443:SF0">
    <property type="entry name" value="PHOSPHOETHANOLAMINE TRANSFERASE EPTA"/>
    <property type="match status" value="1"/>
</dbReference>
<dbReference type="Proteomes" id="UP000571084">
    <property type="component" value="Unassembled WGS sequence"/>
</dbReference>
<protein>
    <submittedName>
        <fullName evidence="9">Glucan phosphoethanolaminetransferase (Alkaline phosphatase superfamily)</fullName>
    </submittedName>
</protein>
<reference evidence="9 10" key="1">
    <citation type="submission" date="2020-08" db="EMBL/GenBank/DDBJ databases">
        <title>Genomic Encyclopedia of Type Strains, Phase IV (KMG-IV): sequencing the most valuable type-strain genomes for metagenomic binning, comparative biology and taxonomic classification.</title>
        <authorList>
            <person name="Goeker M."/>
        </authorList>
    </citation>
    <scope>NUCLEOTIDE SEQUENCE [LARGE SCALE GENOMIC DNA]</scope>
    <source>
        <strain evidence="9 10">DSM 23240</strain>
    </source>
</reference>
<evidence type="ECO:0000313" key="9">
    <source>
        <dbReference type="EMBL" id="MBB5202615.1"/>
    </source>
</evidence>
<accession>A0A840RXI4</accession>
<sequence>MPHLLRRNNFFVLITYLILSLVPFSPWIFGQVVSRPWRIVATEFIAWVAAWALFKRPAWFHWLLLPAFIVLPVELYLRKFYGQGISTHHLGIIIETSPAEALEFLGNKFWLLAFLLVCIIVWWALSWFAAARTRDLDWHGRSRWGICLLLAAALGLWLYGQQYGVKEFANPFADTPLASIKSSAPPSQSTLGIDNLGHPSGSGLLHSTLTSGHSTSVVMAAAAARFGQLPGWLSVPFAAESFGGTWPFGLAVRGFDFWKEHRYLKDLQQKNQHFAFGAHQVSHQDTAQIVVMVIGESSRYDRWSLNGYARETNPLLKQEPNLVSFSDVLTGVAATRLSVPVMISRKSVTQSLRAGFNEKSFITAYKEAGFKTYWISNQMSFGKFDTPISVFANEADVTQFLNLGGFTDISSFDQALLPPLEAAMRDPNLKKLIVLHTLGSHWNYSHRYPQQFDQWKPSLFGIINPAYTKLANKAALNNSYDGSVLYTDWFLAQVIKSLKASNQLTAMMYFSDHGEILYDGNCKIAFHGHNTQFEFHIPGLMWYSDAYQHAYPDKVKQLIRHKRARINTENVFHSLLDLSDIRYPDEHLERSVLSSKLRPQKRYVDSYGWSDYDNSTFKGDCREVKDNGKSLVQVKD</sequence>
<evidence type="ECO:0000256" key="4">
    <source>
        <dbReference type="ARBA" id="ARBA00022692"/>
    </source>
</evidence>
<dbReference type="GO" id="GO:0009244">
    <property type="term" value="P:lipopolysaccharide core region biosynthetic process"/>
    <property type="evidence" value="ECO:0007669"/>
    <property type="project" value="TreeGrafter"/>
</dbReference>
<keyword evidence="6 7" id="KW-0472">Membrane</keyword>
<comment type="subcellular location">
    <subcellularLocation>
        <location evidence="1">Cell membrane</location>
        <topology evidence="1">Multi-pass membrane protein</topology>
    </subcellularLocation>
</comment>
<keyword evidence="3 9" id="KW-0808">Transferase</keyword>
<dbReference type="AlphaFoldDB" id="A0A840RXI4"/>
<dbReference type="InterPro" id="IPR040423">
    <property type="entry name" value="PEA_transferase"/>
</dbReference>
<dbReference type="GO" id="GO:0005886">
    <property type="term" value="C:plasma membrane"/>
    <property type="evidence" value="ECO:0007669"/>
    <property type="project" value="UniProtKB-SubCell"/>
</dbReference>
<feature type="transmembrane region" description="Helical" evidence="7">
    <location>
        <begin position="142"/>
        <end position="160"/>
    </location>
</feature>
<evidence type="ECO:0000256" key="3">
    <source>
        <dbReference type="ARBA" id="ARBA00022679"/>
    </source>
</evidence>
<keyword evidence="10" id="KW-1185">Reference proteome</keyword>
<evidence type="ECO:0000256" key="1">
    <source>
        <dbReference type="ARBA" id="ARBA00004651"/>
    </source>
</evidence>
<dbReference type="PANTHER" id="PTHR30443">
    <property type="entry name" value="INNER MEMBRANE PROTEIN"/>
    <property type="match status" value="1"/>
</dbReference>
<keyword evidence="5 7" id="KW-1133">Transmembrane helix</keyword>
<dbReference type="InterPro" id="IPR000917">
    <property type="entry name" value="Sulfatase_N"/>
</dbReference>
<dbReference type="InterPro" id="IPR058130">
    <property type="entry name" value="PEA_transf_C"/>
</dbReference>
<keyword evidence="4 7" id="KW-0812">Transmembrane</keyword>
<dbReference type="Gene3D" id="3.40.720.10">
    <property type="entry name" value="Alkaline Phosphatase, subunit A"/>
    <property type="match status" value="1"/>
</dbReference>
<evidence type="ECO:0000313" key="10">
    <source>
        <dbReference type="Proteomes" id="UP000571084"/>
    </source>
</evidence>
<feature type="transmembrane region" description="Helical" evidence="7">
    <location>
        <begin position="59"/>
        <end position="77"/>
    </location>
</feature>
<keyword evidence="2" id="KW-1003">Cell membrane</keyword>
<evidence type="ECO:0000256" key="7">
    <source>
        <dbReference type="SAM" id="Phobius"/>
    </source>
</evidence>
<name>A0A840RXI4_9BURK</name>